<keyword evidence="4" id="KW-0687">Ribonucleoprotein</keyword>
<dbReference type="GO" id="GO:0005840">
    <property type="term" value="C:ribosome"/>
    <property type="evidence" value="ECO:0007669"/>
    <property type="project" value="UniProtKB-KW"/>
</dbReference>
<dbReference type="Pfam" id="PF00583">
    <property type="entry name" value="Acetyltransf_1"/>
    <property type="match status" value="1"/>
</dbReference>
<keyword evidence="1" id="KW-0808">Transferase</keyword>
<dbReference type="PROSITE" id="PS51186">
    <property type="entry name" value="GNAT"/>
    <property type="match status" value="1"/>
</dbReference>
<protein>
    <submittedName>
        <fullName evidence="4">Ribosomal protein S18 acetylase RimI-like enzyme</fullName>
    </submittedName>
</protein>
<dbReference type="CDD" id="cd04301">
    <property type="entry name" value="NAT_SF"/>
    <property type="match status" value="1"/>
</dbReference>
<dbReference type="RefSeq" id="WP_307252789.1">
    <property type="nucleotide sequence ID" value="NZ_JAUSUV010000007.1"/>
</dbReference>
<reference evidence="4 5" key="1">
    <citation type="submission" date="2023-07" db="EMBL/GenBank/DDBJ databases">
        <title>Genomic Encyclopedia of Type Strains, Phase IV (KMG-IV): sequencing the most valuable type-strain genomes for metagenomic binning, comparative biology and taxonomic classification.</title>
        <authorList>
            <person name="Goeker M."/>
        </authorList>
    </citation>
    <scope>NUCLEOTIDE SEQUENCE [LARGE SCALE GENOMIC DNA]</scope>
    <source>
        <strain evidence="4 5">DSM 46876</strain>
    </source>
</reference>
<dbReference type="EMBL" id="JAUSUV010000007">
    <property type="protein sequence ID" value="MDQ0417643.1"/>
    <property type="molecule type" value="Genomic_DNA"/>
</dbReference>
<dbReference type="InterPro" id="IPR000182">
    <property type="entry name" value="GNAT_dom"/>
</dbReference>
<dbReference type="InterPro" id="IPR016181">
    <property type="entry name" value="Acyl_CoA_acyltransferase"/>
</dbReference>
<keyword evidence="4" id="KW-0689">Ribosomal protein</keyword>
<evidence type="ECO:0000313" key="4">
    <source>
        <dbReference type="EMBL" id="MDQ0417643.1"/>
    </source>
</evidence>
<accession>A0AAJ1WT42</accession>
<dbReference type="Proteomes" id="UP001238450">
    <property type="component" value="Unassembled WGS sequence"/>
</dbReference>
<dbReference type="SUPFAM" id="SSF55729">
    <property type="entry name" value="Acyl-CoA N-acyltransferases (Nat)"/>
    <property type="match status" value="1"/>
</dbReference>
<evidence type="ECO:0000259" key="3">
    <source>
        <dbReference type="PROSITE" id="PS51186"/>
    </source>
</evidence>
<comment type="caution">
    <text evidence="4">The sequence shown here is derived from an EMBL/GenBank/DDBJ whole genome shotgun (WGS) entry which is preliminary data.</text>
</comment>
<evidence type="ECO:0000256" key="1">
    <source>
        <dbReference type="ARBA" id="ARBA00022679"/>
    </source>
</evidence>
<sequence>MEFVIRKSFPYEEDMFIKLLSGLLDFNKKHSTSDPDFIQILNFRKQMAKDLFGNQDDKNVIFFALTEGLAIGFLRAHIYVPDYTTDIVAERAGNIDELYIDEKFRGKNVGQMLLDEACTWMMNSGAMDVTLQMYGWNTFAATFYRRQGFQTLDIRLKRKLTLTERA</sequence>
<gene>
    <name evidence="4" type="ORF">J2Z48_001816</name>
</gene>
<keyword evidence="5" id="KW-1185">Reference proteome</keyword>
<dbReference type="AlphaFoldDB" id="A0AAJ1WT42"/>
<feature type="domain" description="N-acetyltransferase" evidence="3">
    <location>
        <begin position="3"/>
        <end position="166"/>
    </location>
</feature>
<dbReference type="PANTHER" id="PTHR43877">
    <property type="entry name" value="AMINOALKYLPHOSPHONATE N-ACETYLTRANSFERASE-RELATED-RELATED"/>
    <property type="match status" value="1"/>
</dbReference>
<name>A0AAJ1WT42_9BACL</name>
<evidence type="ECO:0000313" key="5">
    <source>
        <dbReference type="Proteomes" id="UP001238450"/>
    </source>
</evidence>
<evidence type="ECO:0000256" key="2">
    <source>
        <dbReference type="ARBA" id="ARBA00023315"/>
    </source>
</evidence>
<dbReference type="PANTHER" id="PTHR43877:SF2">
    <property type="entry name" value="AMINOALKYLPHOSPHONATE N-ACETYLTRANSFERASE-RELATED"/>
    <property type="match status" value="1"/>
</dbReference>
<dbReference type="GO" id="GO:0016747">
    <property type="term" value="F:acyltransferase activity, transferring groups other than amino-acyl groups"/>
    <property type="evidence" value="ECO:0007669"/>
    <property type="project" value="InterPro"/>
</dbReference>
<dbReference type="InterPro" id="IPR050832">
    <property type="entry name" value="Bact_Acetyltransf"/>
</dbReference>
<organism evidence="4 5">
    <name type="scientific">Croceifilum oryzae</name>
    <dbReference type="NCBI Taxonomy" id="1553429"/>
    <lineage>
        <taxon>Bacteria</taxon>
        <taxon>Bacillati</taxon>
        <taxon>Bacillota</taxon>
        <taxon>Bacilli</taxon>
        <taxon>Bacillales</taxon>
        <taxon>Thermoactinomycetaceae</taxon>
        <taxon>Croceifilum</taxon>
    </lineage>
</organism>
<keyword evidence="2" id="KW-0012">Acyltransferase</keyword>
<proteinExistence type="predicted"/>
<dbReference type="Gene3D" id="3.40.630.30">
    <property type="match status" value="1"/>
</dbReference>